<gene>
    <name evidence="1" type="ORF">SMRZ_LOCUS24826</name>
</gene>
<keyword evidence="2" id="KW-1185">Reference proteome</keyword>
<dbReference type="AlphaFoldDB" id="A0A183N951"/>
<protein>
    <submittedName>
        <fullName evidence="1">Uncharacterized protein</fullName>
    </submittedName>
</protein>
<organism evidence="1 2">
    <name type="scientific">Schistosoma margrebowiei</name>
    <dbReference type="NCBI Taxonomy" id="48269"/>
    <lineage>
        <taxon>Eukaryota</taxon>
        <taxon>Metazoa</taxon>
        <taxon>Spiralia</taxon>
        <taxon>Lophotrochozoa</taxon>
        <taxon>Platyhelminthes</taxon>
        <taxon>Trematoda</taxon>
        <taxon>Digenea</taxon>
        <taxon>Strigeidida</taxon>
        <taxon>Schistosomatoidea</taxon>
        <taxon>Schistosomatidae</taxon>
        <taxon>Schistosoma</taxon>
    </lineage>
</organism>
<dbReference type="Gene3D" id="3.60.10.10">
    <property type="entry name" value="Endonuclease/exonuclease/phosphatase"/>
    <property type="match status" value="1"/>
</dbReference>
<dbReference type="Proteomes" id="UP000277204">
    <property type="component" value="Unassembled WGS sequence"/>
</dbReference>
<dbReference type="STRING" id="48269.A0A183N951"/>
<evidence type="ECO:0000313" key="2">
    <source>
        <dbReference type="Proteomes" id="UP000277204"/>
    </source>
</evidence>
<dbReference type="InterPro" id="IPR036691">
    <property type="entry name" value="Endo/exonu/phosph_ase_sf"/>
</dbReference>
<reference evidence="1 2" key="1">
    <citation type="submission" date="2018-11" db="EMBL/GenBank/DDBJ databases">
        <authorList>
            <consortium name="Pathogen Informatics"/>
        </authorList>
    </citation>
    <scope>NUCLEOTIDE SEQUENCE [LARGE SCALE GENOMIC DNA]</scope>
    <source>
        <strain evidence="1 2">Zambia</strain>
    </source>
</reference>
<proteinExistence type="predicted"/>
<evidence type="ECO:0000313" key="1">
    <source>
        <dbReference type="EMBL" id="VDP52948.1"/>
    </source>
</evidence>
<dbReference type="SUPFAM" id="SSF56219">
    <property type="entry name" value="DNase I-like"/>
    <property type="match status" value="1"/>
</dbReference>
<dbReference type="EMBL" id="UZAI01020718">
    <property type="protein sequence ID" value="VDP52948.1"/>
    <property type="molecule type" value="Genomic_DNA"/>
</dbReference>
<accession>A0A183N951</accession>
<sequence length="146" mass="16807">MTPHDESRDSSEVAMPMPLLATRATIFISTWNVRIMWETGRISQIATEMRTYNLTVLGISDIHWTKAGQQRLDIKEMLLYSGHKEENASHTQGVALMLYKETRNALMRWESHRSSIIKASFKTTKERITMNIIQSYAPTNDSDDDD</sequence>
<name>A0A183N951_9TREM</name>